<protein>
    <submittedName>
        <fullName evidence="2">Uncharacterized protein</fullName>
    </submittedName>
</protein>
<dbReference type="EMBL" id="BLAY01000076">
    <property type="protein sequence ID" value="GET39848.1"/>
    <property type="molecule type" value="Genomic_DNA"/>
</dbReference>
<organism evidence="2 3">
    <name type="scientific">Microseira wollei NIES-4236</name>
    <dbReference type="NCBI Taxonomy" id="2530354"/>
    <lineage>
        <taxon>Bacteria</taxon>
        <taxon>Bacillati</taxon>
        <taxon>Cyanobacteriota</taxon>
        <taxon>Cyanophyceae</taxon>
        <taxon>Oscillatoriophycideae</taxon>
        <taxon>Aerosakkonematales</taxon>
        <taxon>Aerosakkonemataceae</taxon>
        <taxon>Microseira</taxon>
    </lineage>
</organism>
<gene>
    <name evidence="2" type="ORF">MiSe_46200</name>
</gene>
<proteinExistence type="predicted"/>
<evidence type="ECO:0000256" key="1">
    <source>
        <dbReference type="SAM" id="MobiDB-lite"/>
    </source>
</evidence>
<feature type="compositionally biased region" description="Basic and acidic residues" evidence="1">
    <location>
        <begin position="68"/>
        <end position="79"/>
    </location>
</feature>
<name>A0AAV3XBI6_9CYAN</name>
<dbReference type="RefSeq" id="WP_226585484.1">
    <property type="nucleotide sequence ID" value="NZ_BLAY01000076.1"/>
</dbReference>
<evidence type="ECO:0000313" key="2">
    <source>
        <dbReference type="EMBL" id="GET39848.1"/>
    </source>
</evidence>
<keyword evidence="3" id="KW-1185">Reference proteome</keyword>
<comment type="caution">
    <text evidence="2">The sequence shown here is derived from an EMBL/GenBank/DDBJ whole genome shotgun (WGS) entry which is preliminary data.</text>
</comment>
<accession>A0AAV3XBI6</accession>
<reference evidence="2" key="1">
    <citation type="submission" date="2019-10" db="EMBL/GenBank/DDBJ databases">
        <title>Draft genome sequece of Microseira wollei NIES-4236.</title>
        <authorList>
            <person name="Yamaguchi H."/>
            <person name="Suzuki S."/>
            <person name="Kawachi M."/>
        </authorList>
    </citation>
    <scope>NUCLEOTIDE SEQUENCE</scope>
    <source>
        <strain evidence="2">NIES-4236</strain>
    </source>
</reference>
<dbReference type="AlphaFoldDB" id="A0AAV3XBI6"/>
<sequence length="79" mass="9036">MQFIYFLLAEGTYSFLRAIFDIYQALAHRSSRYRWYPPDEDFPDGDAEAGVRNRPPHPGGTDSAQARPEVEGRDFSLVP</sequence>
<evidence type="ECO:0000313" key="3">
    <source>
        <dbReference type="Proteomes" id="UP001050975"/>
    </source>
</evidence>
<dbReference type="Proteomes" id="UP001050975">
    <property type="component" value="Unassembled WGS sequence"/>
</dbReference>
<feature type="region of interest" description="Disordered" evidence="1">
    <location>
        <begin position="39"/>
        <end position="79"/>
    </location>
</feature>